<evidence type="ECO:0000313" key="2">
    <source>
        <dbReference type="EMBL" id="MBK7955152.1"/>
    </source>
</evidence>
<proteinExistence type="predicted"/>
<evidence type="ECO:0000256" key="1">
    <source>
        <dbReference type="SAM" id="MobiDB-lite"/>
    </source>
</evidence>
<gene>
    <name evidence="2" type="ORF">IPK02_15065</name>
</gene>
<name>A0A935W4H6_9PROT</name>
<organism evidence="2 3">
    <name type="scientific">Candidatus Accumulibacter affinis</name>
    <dbReference type="NCBI Taxonomy" id="2954384"/>
    <lineage>
        <taxon>Bacteria</taxon>
        <taxon>Pseudomonadati</taxon>
        <taxon>Pseudomonadota</taxon>
        <taxon>Betaproteobacteria</taxon>
        <taxon>Candidatus Accumulibacter</taxon>
    </lineage>
</organism>
<evidence type="ECO:0000313" key="3">
    <source>
        <dbReference type="Proteomes" id="UP000706151"/>
    </source>
</evidence>
<protein>
    <submittedName>
        <fullName evidence="2">Uncharacterized protein</fullName>
    </submittedName>
</protein>
<accession>A0A935W4H6</accession>
<dbReference type="Proteomes" id="UP000706151">
    <property type="component" value="Unassembled WGS sequence"/>
</dbReference>
<feature type="region of interest" description="Disordered" evidence="1">
    <location>
        <begin position="1"/>
        <end position="71"/>
    </location>
</feature>
<dbReference type="AlphaFoldDB" id="A0A935W4H6"/>
<feature type="compositionally biased region" description="Pro residues" evidence="1">
    <location>
        <begin position="32"/>
        <end position="41"/>
    </location>
</feature>
<sequence>MDTKSSTASATLSEPTPMTVKAPRPDRQRSTPPAPTPPRPPALDKLLRQPQSRWQRTARYGWDKGGSKGGR</sequence>
<dbReference type="EMBL" id="JADJOT010000010">
    <property type="protein sequence ID" value="MBK7955152.1"/>
    <property type="molecule type" value="Genomic_DNA"/>
</dbReference>
<reference evidence="2 3" key="1">
    <citation type="submission" date="2020-10" db="EMBL/GenBank/DDBJ databases">
        <title>Connecting structure to function with the recovery of over 1000 high-quality activated sludge metagenome-assembled genomes encoding full-length rRNA genes using long-read sequencing.</title>
        <authorList>
            <person name="Singleton C.M."/>
            <person name="Petriglieri F."/>
            <person name="Kristensen J.M."/>
            <person name="Kirkegaard R.H."/>
            <person name="Michaelsen T.Y."/>
            <person name="Andersen M.H."/>
            <person name="Karst S.M."/>
            <person name="Dueholm M.S."/>
            <person name="Nielsen P.H."/>
            <person name="Albertsen M."/>
        </authorList>
    </citation>
    <scope>NUCLEOTIDE SEQUENCE [LARGE SCALE GENOMIC DNA]</scope>
    <source>
        <strain evidence="2">Fred_18-Q3-R57-64_BAT3C.720</strain>
    </source>
</reference>
<comment type="caution">
    <text evidence="2">The sequence shown here is derived from an EMBL/GenBank/DDBJ whole genome shotgun (WGS) entry which is preliminary data.</text>
</comment>
<feature type="compositionally biased region" description="Polar residues" evidence="1">
    <location>
        <begin position="1"/>
        <end position="16"/>
    </location>
</feature>
<feature type="compositionally biased region" description="Basic and acidic residues" evidence="1">
    <location>
        <begin position="61"/>
        <end position="71"/>
    </location>
</feature>